<evidence type="ECO:0000313" key="3">
    <source>
        <dbReference type="EMBL" id="OAQ39635.1"/>
    </source>
</evidence>
<dbReference type="EMBL" id="LWHJ01000027">
    <property type="protein sequence ID" value="OAQ39635.1"/>
    <property type="molecule type" value="Genomic_DNA"/>
</dbReference>
<dbReference type="Proteomes" id="UP000078459">
    <property type="component" value="Unassembled WGS sequence"/>
</dbReference>
<gene>
    <name evidence="3" type="ORF">A5893_08580</name>
</gene>
<dbReference type="Pfam" id="PF14371">
    <property type="entry name" value="DUF4412"/>
    <property type="match status" value="1"/>
</dbReference>
<protein>
    <recommendedName>
        <fullName evidence="2">DUF4412 domain-containing protein</fullName>
    </recommendedName>
</protein>
<name>A0A179DEZ9_9SPHI</name>
<dbReference type="RefSeq" id="WP_068822252.1">
    <property type="nucleotide sequence ID" value="NZ_LWHJ01000027.1"/>
</dbReference>
<comment type="caution">
    <text evidence="3">The sequence shown here is derived from an EMBL/GenBank/DDBJ whole genome shotgun (WGS) entry which is preliminary data.</text>
</comment>
<reference evidence="3 4" key="2">
    <citation type="submission" date="2016-06" db="EMBL/GenBank/DDBJ databases">
        <title>Pedobacter psychrophilus sp. nov., isolated from Antarctic fragmentary rock.</title>
        <authorList>
            <person name="Svec P."/>
        </authorList>
    </citation>
    <scope>NUCLEOTIDE SEQUENCE [LARGE SCALE GENOMIC DNA]</scope>
    <source>
        <strain evidence="3 4">CCM 8644</strain>
    </source>
</reference>
<keyword evidence="4" id="KW-1185">Reference proteome</keyword>
<evidence type="ECO:0000256" key="1">
    <source>
        <dbReference type="SAM" id="SignalP"/>
    </source>
</evidence>
<feature type="domain" description="DUF4412" evidence="2">
    <location>
        <begin position="53"/>
        <end position="159"/>
    </location>
</feature>
<dbReference type="AlphaFoldDB" id="A0A179DEZ9"/>
<feature type="chain" id="PRO_5008100441" description="DUF4412 domain-containing protein" evidence="1">
    <location>
        <begin position="24"/>
        <end position="226"/>
    </location>
</feature>
<proteinExistence type="predicted"/>
<keyword evidence="1" id="KW-0732">Signal</keyword>
<dbReference type="InterPro" id="IPR025524">
    <property type="entry name" value="DUF4412"/>
</dbReference>
<dbReference type="OrthoDB" id="1467107at2"/>
<reference evidence="3 4" key="1">
    <citation type="submission" date="2016-04" db="EMBL/GenBank/DDBJ databases">
        <authorList>
            <person name="Evans L.H."/>
            <person name="Alamgir A."/>
            <person name="Owens N."/>
            <person name="Weber N.D."/>
            <person name="Virtaneva K."/>
            <person name="Barbian K."/>
            <person name="Babar A."/>
            <person name="Rosenke K."/>
        </authorList>
    </citation>
    <scope>NUCLEOTIDE SEQUENCE [LARGE SCALE GENOMIC DNA]</scope>
    <source>
        <strain evidence="3 4">CCM 8644</strain>
    </source>
</reference>
<evidence type="ECO:0000259" key="2">
    <source>
        <dbReference type="Pfam" id="PF14371"/>
    </source>
</evidence>
<organism evidence="3 4">
    <name type="scientific">Pedobacter psychrophilus</name>
    <dbReference type="NCBI Taxonomy" id="1826909"/>
    <lineage>
        <taxon>Bacteria</taxon>
        <taxon>Pseudomonadati</taxon>
        <taxon>Bacteroidota</taxon>
        <taxon>Sphingobacteriia</taxon>
        <taxon>Sphingobacteriales</taxon>
        <taxon>Sphingobacteriaceae</taxon>
        <taxon>Pedobacter</taxon>
    </lineage>
</organism>
<dbReference type="STRING" id="1826909.A5893_08580"/>
<sequence length="226" mass="24968">MLKNTKIGLIAFICFGATFAAQAQKVIKEGTAIYTVEYDLPVGQESMAAMLPKEFKVQFKGDNSKFKMDMGMYATEVIYNSTTKESLSLTDVPMQNKKIAVKMNQEQTDKMQEMQAGEKDVEVTTTTETKKVAGYNCTKYILKDKISGESVDVWATTDITIPANSLTSSIKNVKGVPIEFSSNARGMKSKMTLKSITEESVTDIKMDIPTGYETMTFEDVLSQMGG</sequence>
<evidence type="ECO:0000313" key="4">
    <source>
        <dbReference type="Proteomes" id="UP000078459"/>
    </source>
</evidence>
<accession>A0A179DEZ9</accession>
<feature type="signal peptide" evidence="1">
    <location>
        <begin position="1"/>
        <end position="23"/>
    </location>
</feature>